<proteinExistence type="predicted"/>
<dbReference type="EMBL" id="CVRI01000050">
    <property type="protein sequence ID" value="CRK99322.1"/>
    <property type="molecule type" value="Genomic_DNA"/>
</dbReference>
<protein>
    <submittedName>
        <fullName evidence="1">CLUMA_CG012798, isoform A</fullName>
    </submittedName>
</protein>
<sequence>MTQNFVFIFSPQMRKGKKAKKCHFKDELVSLAIDNEKHQVMSWDYDKMFLQWNFNELSLK</sequence>
<keyword evidence="2" id="KW-1185">Reference proteome</keyword>
<name>A0A1J1IHT1_9DIPT</name>
<organism evidence="1 2">
    <name type="scientific">Clunio marinus</name>
    <dbReference type="NCBI Taxonomy" id="568069"/>
    <lineage>
        <taxon>Eukaryota</taxon>
        <taxon>Metazoa</taxon>
        <taxon>Ecdysozoa</taxon>
        <taxon>Arthropoda</taxon>
        <taxon>Hexapoda</taxon>
        <taxon>Insecta</taxon>
        <taxon>Pterygota</taxon>
        <taxon>Neoptera</taxon>
        <taxon>Endopterygota</taxon>
        <taxon>Diptera</taxon>
        <taxon>Nematocera</taxon>
        <taxon>Chironomoidea</taxon>
        <taxon>Chironomidae</taxon>
        <taxon>Clunio</taxon>
    </lineage>
</organism>
<gene>
    <name evidence="1" type="ORF">CLUMA_CG012798</name>
</gene>
<reference evidence="1 2" key="1">
    <citation type="submission" date="2015-04" db="EMBL/GenBank/DDBJ databases">
        <authorList>
            <person name="Syromyatnikov M.Y."/>
            <person name="Popov V.N."/>
        </authorList>
    </citation>
    <scope>NUCLEOTIDE SEQUENCE [LARGE SCALE GENOMIC DNA]</scope>
</reference>
<accession>A0A1J1IHT1</accession>
<dbReference type="Proteomes" id="UP000183832">
    <property type="component" value="Unassembled WGS sequence"/>
</dbReference>
<dbReference type="AlphaFoldDB" id="A0A1J1IHT1"/>
<evidence type="ECO:0000313" key="2">
    <source>
        <dbReference type="Proteomes" id="UP000183832"/>
    </source>
</evidence>
<evidence type="ECO:0000313" key="1">
    <source>
        <dbReference type="EMBL" id="CRK99322.1"/>
    </source>
</evidence>